<feature type="compositionally biased region" description="Low complexity" evidence="1">
    <location>
        <begin position="336"/>
        <end position="371"/>
    </location>
</feature>
<proteinExistence type="predicted"/>
<evidence type="ECO:0000313" key="3">
    <source>
        <dbReference type="Proteomes" id="UP001597286"/>
    </source>
</evidence>
<gene>
    <name evidence="2" type="ORF">ACFSJG_00400</name>
</gene>
<evidence type="ECO:0000256" key="1">
    <source>
        <dbReference type="SAM" id="MobiDB-lite"/>
    </source>
</evidence>
<keyword evidence="2" id="KW-0378">Hydrolase</keyword>
<comment type="caution">
    <text evidence="2">The sequence shown here is derived from an EMBL/GenBank/DDBJ whole genome shotgun (WGS) entry which is preliminary data.</text>
</comment>
<dbReference type="SUPFAM" id="SSF53474">
    <property type="entry name" value="alpha/beta-Hydrolases"/>
    <property type="match status" value="1"/>
</dbReference>
<keyword evidence="3" id="KW-1185">Reference proteome</keyword>
<evidence type="ECO:0000313" key="2">
    <source>
        <dbReference type="EMBL" id="MFD1810660.1"/>
    </source>
</evidence>
<dbReference type="EMBL" id="JBHUFB010000001">
    <property type="protein sequence ID" value="MFD1810660.1"/>
    <property type="molecule type" value="Genomic_DNA"/>
</dbReference>
<reference evidence="3" key="1">
    <citation type="journal article" date="2019" name="Int. J. Syst. Evol. Microbiol.">
        <title>The Global Catalogue of Microorganisms (GCM) 10K type strain sequencing project: providing services to taxonomists for standard genome sequencing and annotation.</title>
        <authorList>
            <consortium name="The Broad Institute Genomics Platform"/>
            <consortium name="The Broad Institute Genome Sequencing Center for Infectious Disease"/>
            <person name="Wu L."/>
            <person name="Ma J."/>
        </authorList>
    </citation>
    <scope>NUCLEOTIDE SEQUENCE [LARGE SCALE GENOMIC DNA]</scope>
    <source>
        <strain evidence="3">DT72</strain>
    </source>
</reference>
<feature type="compositionally biased region" description="Low complexity" evidence="1">
    <location>
        <begin position="394"/>
        <end position="415"/>
    </location>
</feature>
<organism evidence="2 3">
    <name type="scientific">Rhodococcus gannanensis</name>
    <dbReference type="NCBI Taxonomy" id="1960308"/>
    <lineage>
        <taxon>Bacteria</taxon>
        <taxon>Bacillati</taxon>
        <taxon>Actinomycetota</taxon>
        <taxon>Actinomycetes</taxon>
        <taxon>Mycobacteriales</taxon>
        <taxon>Nocardiaceae</taxon>
        <taxon>Rhodococcus</taxon>
    </lineage>
</organism>
<accession>A0ABW4NZS9</accession>
<sequence length="437" mass="45958">MSAVATGQAHAVAPTTVRDGCAYVDGNERAQNIQTCWVWSESMQTSITVKIRPSGNQAGGSEQAVYFLGSLSDPSTNGRGDLYGTGYNLVAIPDSANGWSSNWQSPAVDSNGNSLGTPQWETFVGEELPLYLNDRFDIGTSGNAVSGLSISGGQAVNLALKYPDVFSVAVSRSGYYQTDSLLGYLLVPFTLSNRYGVSNGFDALWGNPFLPGNQWAENDIVRRIADAKANGQTIIISTGNGLVSSKAEWDEMIAQGGIAHVAIGSVLEIVSFTSTVLLNAQAKIFDLPIEFIYTNGAHTWNRWIRTDAQEAARLEEALGKYEQEQAAALPVDTESEATAEAAQAQSTAEPSTAAPTAAASTTSARPSPSAQVTETETEVAPDPTPTSEIAVADSTAETSTSPTTSATPTPTAQSTESDDTRHPTSTVEVIGVARSGR</sequence>
<dbReference type="InterPro" id="IPR000801">
    <property type="entry name" value="Esterase-like"/>
</dbReference>
<dbReference type="GO" id="GO:0016787">
    <property type="term" value="F:hydrolase activity"/>
    <property type="evidence" value="ECO:0007669"/>
    <property type="project" value="UniProtKB-KW"/>
</dbReference>
<dbReference type="InterPro" id="IPR029058">
    <property type="entry name" value="AB_hydrolase_fold"/>
</dbReference>
<dbReference type="Proteomes" id="UP001597286">
    <property type="component" value="Unassembled WGS sequence"/>
</dbReference>
<name>A0ABW4NZS9_9NOCA</name>
<dbReference type="Gene3D" id="3.40.50.1820">
    <property type="entry name" value="alpha/beta hydrolase"/>
    <property type="match status" value="1"/>
</dbReference>
<protein>
    <submittedName>
        <fullName evidence="2">Alpha/beta hydrolase-fold protein</fullName>
    </submittedName>
</protein>
<dbReference type="Pfam" id="PF00756">
    <property type="entry name" value="Esterase"/>
    <property type="match status" value="1"/>
</dbReference>
<feature type="region of interest" description="Disordered" evidence="1">
    <location>
        <begin position="325"/>
        <end position="437"/>
    </location>
</feature>